<feature type="transmembrane region" description="Helical" evidence="6">
    <location>
        <begin position="12"/>
        <end position="33"/>
    </location>
</feature>
<keyword evidence="6" id="KW-0472">Membrane</keyword>
<feature type="transmembrane region" description="Helical" evidence="6">
    <location>
        <begin position="1067"/>
        <end position="1090"/>
    </location>
</feature>
<dbReference type="CDD" id="cd00198">
    <property type="entry name" value="vWFA"/>
    <property type="match status" value="1"/>
</dbReference>
<name>A0A383TFF7_9LACT</name>
<dbReference type="Gene3D" id="2.60.40.10">
    <property type="entry name" value="Immunoglobulins"/>
    <property type="match status" value="3"/>
</dbReference>
<dbReference type="Gene3D" id="2.60.40.1140">
    <property type="entry name" value="Collagen-binding surface protein Cna, B-type domain"/>
    <property type="match status" value="1"/>
</dbReference>
<dbReference type="PROSITE" id="PS50234">
    <property type="entry name" value="VWFA"/>
    <property type="match status" value="1"/>
</dbReference>
<keyword evidence="3" id="KW-0732">Signal</keyword>
<dbReference type="NCBIfam" id="TIGR01167">
    <property type="entry name" value="LPXTG_anchor"/>
    <property type="match status" value="1"/>
</dbReference>
<dbReference type="Pfam" id="PF00746">
    <property type="entry name" value="Gram_pos_anchor"/>
    <property type="match status" value="1"/>
</dbReference>
<organism evidence="8 9">
    <name type="scientific">Trichococcus shcherbakoviae</name>
    <dbReference type="NCBI Taxonomy" id="2094020"/>
    <lineage>
        <taxon>Bacteria</taxon>
        <taxon>Bacillati</taxon>
        <taxon>Bacillota</taxon>
        <taxon>Bacilli</taxon>
        <taxon>Lactobacillales</taxon>
        <taxon>Carnobacteriaceae</taxon>
        <taxon>Trichococcus</taxon>
    </lineage>
</organism>
<dbReference type="Pfam" id="PF17802">
    <property type="entry name" value="SpaA"/>
    <property type="match status" value="2"/>
</dbReference>
<evidence type="ECO:0000256" key="5">
    <source>
        <dbReference type="SAM" id="MobiDB-lite"/>
    </source>
</evidence>
<dbReference type="Pfam" id="PF16555">
    <property type="entry name" value="GramPos_pilinD1"/>
    <property type="match status" value="1"/>
</dbReference>
<dbReference type="InterPro" id="IPR013783">
    <property type="entry name" value="Ig-like_fold"/>
</dbReference>
<evidence type="ECO:0000313" key="8">
    <source>
        <dbReference type="EMBL" id="SYZ79033.1"/>
    </source>
</evidence>
<dbReference type="Gene3D" id="2.60.40.740">
    <property type="match status" value="1"/>
</dbReference>
<accession>A0A383TFF7</accession>
<gene>
    <name evidence="8" type="ORF">TART1_1857</name>
</gene>
<sequence length="1616" mass="171585">MRKKRFLLLDRIVFWLITLMTVMPSFLSAYTAIDVLAADIGTVQTSLTMDDGTASATGTVNGSGTAVDWVVTVTKYDAEDERAPKLELEYSSGLGTPYNISTNIQQINLTDIGAVTVLKGYTYSTAAETLTMTFTTDITDPISETVSIKMLAGTANEAESGTVEILSSGNTKTISLANPIAKAAAEAAAQAEAAAEAAALTEAEAAAQAAAEAAALTEAEAAAQAAAETAAQAEAEAATQAEAEAAAQAEAEATESNDNKNENVLVDSSSEEPLVTEPAEAENLEPTDTKDSPNQEEITDQEKKIEFKDYSESPISTLTNGIKSAAAFSMINDSLGLLSLDPTGGSSNVVDPTTADTDLDPGEVKITKVATPVAGKVNTWDVTLRIVGRDKRVTSDIVLVIDRSGSMASENRMQDAKTAAKLFVSTVLTADPVNTRIAIVSFAGEVTTNRNFTNIKANLDSTIESLNASGGTLTQGGMKQARDLIAGSTATKKTIILLSDGVPTYSYAINNLSQTTDFVGSWPGPYYTRSDLASARYQYTTRVGNGSSQYASTAWNNYYYSHANSAIAEAGYAKAAGTSLYTISLSAGVDGTATLEAMASLGRAYASNNASLSGIFQQIAGQLGSAASTATVTDPMASGFVINNTASIVKTSGTSAYNDVTDTLTWDFSSLTQVLPGYPEIKYEQLTYRIEISSDTPTNAASYPTNGATPISFYDVDGSYATNYFQVPAVDPVFVTVDKILLDTNNNPKSSTVPFTININLGSYNQGISITPDDPTVVLKQVWNVGTYSVTEIAATPPDRYTYQIKVNSVEQTTIALVQGGSDQNIVVTNKEKGISVTADKVWNGGPQQKPDVWLKLYRQAGIAGTVEPVPITEAAIKHLTGGVVGGSPLPEVEVSWDNVTKYDGAGTEYIYLVKEVDSSGNDYVPPGYTKEESGLTVTNTFKPSLVLTKVDIDGETPLIGAKFVIYSGDANGLSGDPIQAEQTTDATGKVTFASLEDGTYWIAETQPPSGYNWLSQPIGPFVVAQGVITGPEAYTPVQIVDDATGEFTGNYGITVENRPLTELPQAGGFGIFPFIGLGIGLMAFGIFTEKKSKKRRIVEEEKKMGKMRRFISRIVSLLMLLTVILPVMASAAETDSVTPVGGPPTPPTTTAVTIHKIVGTGGFSLRNHNGLPLTPEAIALLGTGAIENNTGVVFSVWKLSDVGGVALANGLDETEKGIIEDLDDDGLLTTNFGAPTLVNAGAIANFGSGYYYVKETTKPATLEFQLGVPFFMELPVLNAAGDTYLTALHLYPKNTIENDMPVIDKDVETKNQDDGGYDVGQNFDYLIYPKVPRGIEDYTVFKITDTLDSKLTYLDTVTVTYNGETFIPGTDYILDETLTNGFSITFTAAGLDKLAQYRPDPEDETLKDLEIKYQAEINNTAVMGTEIYNDATLDYNNGYMTTAKATVPIDNQPEVHTGGRQFIKVDNVTGNFNTALATAKFVIRNIAGEFMVKDSSTGHITWVAAQADATQLSVDGTTGAFEIKGLAYGDLGAASTYTLVEVVTPTGYVTMNPVDFTIDATTYTNTTVTISPLPIRNVKRPMIPQTGGMGTILFTVAGLAMMTVSVVALKKKEEA</sequence>
<feature type="compositionally biased region" description="Low complexity" evidence="5">
    <location>
        <begin position="227"/>
        <end position="251"/>
    </location>
</feature>
<dbReference type="Pfam" id="PF13519">
    <property type="entry name" value="VWA_2"/>
    <property type="match status" value="1"/>
</dbReference>
<dbReference type="InterPro" id="IPR048052">
    <property type="entry name" value="FM1-like"/>
</dbReference>
<dbReference type="InterPro" id="IPR002035">
    <property type="entry name" value="VWF_A"/>
</dbReference>
<evidence type="ECO:0000256" key="2">
    <source>
        <dbReference type="ARBA" id="ARBA00022525"/>
    </source>
</evidence>
<feature type="transmembrane region" description="Helical" evidence="6">
    <location>
        <begin position="1111"/>
        <end position="1130"/>
    </location>
</feature>
<reference evidence="9" key="1">
    <citation type="submission" date="2018-05" db="EMBL/GenBank/DDBJ databases">
        <authorList>
            <person name="Strepis N."/>
        </authorList>
    </citation>
    <scope>NUCLEOTIDE SEQUENCE [LARGE SCALE GENOMIC DNA]</scope>
</reference>
<dbReference type="InterPro" id="IPR026466">
    <property type="entry name" value="Fim_isopep_form_D2_dom"/>
</dbReference>
<dbReference type="InterPro" id="IPR032364">
    <property type="entry name" value="GramPos_pilinD1_N"/>
</dbReference>
<dbReference type="InterPro" id="IPR041033">
    <property type="entry name" value="SpaA_PFL_dom_1"/>
</dbReference>
<dbReference type="RefSeq" id="WP_119093372.1">
    <property type="nucleotide sequence ID" value="NZ_UNRR01000027.1"/>
</dbReference>
<dbReference type="NCBIfam" id="NF033902">
    <property type="entry name" value="iso_D2_wall_anc"/>
    <property type="match status" value="1"/>
</dbReference>
<keyword evidence="1" id="KW-0134">Cell wall</keyword>
<feature type="region of interest" description="Disordered" evidence="5">
    <location>
        <begin position="227"/>
        <end position="307"/>
    </location>
</feature>
<evidence type="ECO:0000256" key="3">
    <source>
        <dbReference type="ARBA" id="ARBA00022729"/>
    </source>
</evidence>
<dbReference type="InterPro" id="IPR036465">
    <property type="entry name" value="vWFA_dom_sf"/>
</dbReference>
<dbReference type="SUPFAM" id="SSF49478">
    <property type="entry name" value="Cna protein B-type domain"/>
    <property type="match status" value="2"/>
</dbReference>
<feature type="domain" description="VWFA" evidence="7">
    <location>
        <begin position="396"/>
        <end position="623"/>
    </location>
</feature>
<keyword evidence="6" id="KW-1133">Transmembrane helix</keyword>
<dbReference type="InterPro" id="IPR049319">
    <property type="entry name" value="GBS104-like_Ig"/>
</dbReference>
<proteinExistence type="predicted"/>
<dbReference type="EMBL" id="UNRR01000027">
    <property type="protein sequence ID" value="SYZ79033.1"/>
    <property type="molecule type" value="Genomic_DNA"/>
</dbReference>
<protein>
    <submittedName>
        <fullName evidence="8">Gram-positive anchor</fullName>
    </submittedName>
</protein>
<evidence type="ECO:0000313" key="9">
    <source>
        <dbReference type="Proteomes" id="UP000262072"/>
    </source>
</evidence>
<evidence type="ECO:0000256" key="1">
    <source>
        <dbReference type="ARBA" id="ARBA00022512"/>
    </source>
</evidence>
<dbReference type="InterPro" id="IPR019931">
    <property type="entry name" value="LPXTG_anchor"/>
</dbReference>
<dbReference type="OrthoDB" id="2158979at2"/>
<feature type="transmembrane region" description="Helical" evidence="6">
    <location>
        <begin position="1588"/>
        <end position="1610"/>
    </location>
</feature>
<evidence type="ECO:0000256" key="4">
    <source>
        <dbReference type="ARBA" id="ARBA00023088"/>
    </source>
</evidence>
<dbReference type="NCBIfam" id="TIGR04226">
    <property type="entry name" value="RrgB_K2N_iso_D2"/>
    <property type="match status" value="1"/>
</dbReference>
<dbReference type="SMART" id="SM00327">
    <property type="entry name" value="VWA"/>
    <property type="match status" value="1"/>
</dbReference>
<keyword evidence="6" id="KW-0812">Transmembrane</keyword>
<keyword evidence="2" id="KW-0964">Secreted</keyword>
<evidence type="ECO:0000259" key="7">
    <source>
        <dbReference type="PROSITE" id="PS50234"/>
    </source>
</evidence>
<dbReference type="Gene3D" id="3.40.50.410">
    <property type="entry name" value="von Willebrand factor, type A domain"/>
    <property type="match status" value="1"/>
</dbReference>
<dbReference type="Proteomes" id="UP000262072">
    <property type="component" value="Unassembled WGS sequence"/>
</dbReference>
<evidence type="ECO:0000256" key="6">
    <source>
        <dbReference type="SAM" id="Phobius"/>
    </source>
</evidence>
<dbReference type="Pfam" id="PF21426">
    <property type="entry name" value="GBS104-like_Ig"/>
    <property type="match status" value="1"/>
</dbReference>
<dbReference type="SUPFAM" id="SSF53300">
    <property type="entry name" value="vWA-like"/>
    <property type="match status" value="1"/>
</dbReference>
<keyword evidence="4" id="KW-0572">Peptidoglycan-anchor</keyword>